<protein>
    <submittedName>
        <fullName evidence="4">WD40 repeat-like protein</fullName>
    </submittedName>
</protein>
<dbReference type="PROSITE" id="PS50294">
    <property type="entry name" value="WD_REPEATS_REGION"/>
    <property type="match status" value="2"/>
</dbReference>
<dbReference type="STRING" id="101127.A0A1X2GMX4"/>
<dbReference type="SMART" id="SM00320">
    <property type="entry name" value="WD40"/>
    <property type="match status" value="5"/>
</dbReference>
<dbReference type="OrthoDB" id="2161379at2759"/>
<name>A0A1X2GMX4_9FUNG</name>
<evidence type="ECO:0000256" key="1">
    <source>
        <dbReference type="ARBA" id="ARBA00022574"/>
    </source>
</evidence>
<keyword evidence="1 3" id="KW-0853">WD repeat</keyword>
<sequence length="344" mass="37445">MAVLTPSQQLKGHTAPVLCLAHQKESCLGPSVLASGAEDNTCRLWDLRTHRAVKGIKNLDDPVTSIAFPSPDTPLLYLSSGTKVLTYDLRQPGMILTEALREYNFSNDEINAIAINKKNSFLATADDEGDVHIVDLSTHKLYKKQIKSHSSICMSVKFHPRKAWEVWSGGSDSKVIHRDFSKGRPLDIFNMADIAPSSNQMFNPPFVYALDVSPHGDWLAAGLGDASIQLVQLTDQKYRALPNAELGPRLLDGHSYMVSCLSFFASNDNDEPFLLSGSANGSLALWDLKDATLQHTFEMDPASMTRLNAVLALPGTSGEQQQCVAAGVLGAQGTQGALNVYNLF</sequence>
<evidence type="ECO:0000313" key="4">
    <source>
        <dbReference type="EMBL" id="ORX57412.1"/>
    </source>
</evidence>
<gene>
    <name evidence="4" type="ORF">DM01DRAFT_1405981</name>
</gene>
<evidence type="ECO:0000256" key="3">
    <source>
        <dbReference type="PROSITE-ProRule" id="PRU00221"/>
    </source>
</evidence>
<feature type="repeat" description="WD" evidence="3">
    <location>
        <begin position="10"/>
        <end position="55"/>
    </location>
</feature>
<dbReference type="PANTHER" id="PTHR45296">
    <property type="entry name" value="TRANSDUCIN/WD40 REPEAT-LIKE SUPERFAMILY PROTEIN"/>
    <property type="match status" value="1"/>
</dbReference>
<dbReference type="Gene3D" id="2.130.10.10">
    <property type="entry name" value="YVTN repeat-like/Quinoprotein amine dehydrogenase"/>
    <property type="match status" value="2"/>
</dbReference>
<dbReference type="PANTHER" id="PTHR45296:SF1">
    <property type="entry name" value="TRANSDUCIN_WD40 REPEAT-LIKE SUPERFAMILY PROTEIN"/>
    <property type="match status" value="1"/>
</dbReference>
<dbReference type="SUPFAM" id="SSF50978">
    <property type="entry name" value="WD40 repeat-like"/>
    <property type="match status" value="1"/>
</dbReference>
<dbReference type="PROSITE" id="PS00678">
    <property type="entry name" value="WD_REPEATS_1"/>
    <property type="match status" value="2"/>
</dbReference>
<comment type="caution">
    <text evidence="4">The sequence shown here is derived from an EMBL/GenBank/DDBJ whole genome shotgun (WGS) entry which is preliminary data.</text>
</comment>
<dbReference type="PROSITE" id="PS50082">
    <property type="entry name" value="WD_REPEATS_2"/>
    <property type="match status" value="2"/>
</dbReference>
<keyword evidence="2" id="KW-0677">Repeat</keyword>
<evidence type="ECO:0000313" key="5">
    <source>
        <dbReference type="Proteomes" id="UP000242146"/>
    </source>
</evidence>
<keyword evidence="5" id="KW-1185">Reference proteome</keyword>
<dbReference type="InterPro" id="IPR001680">
    <property type="entry name" value="WD40_rpt"/>
</dbReference>
<organism evidence="4 5">
    <name type="scientific">Hesseltinella vesiculosa</name>
    <dbReference type="NCBI Taxonomy" id="101127"/>
    <lineage>
        <taxon>Eukaryota</taxon>
        <taxon>Fungi</taxon>
        <taxon>Fungi incertae sedis</taxon>
        <taxon>Mucoromycota</taxon>
        <taxon>Mucoromycotina</taxon>
        <taxon>Mucoromycetes</taxon>
        <taxon>Mucorales</taxon>
        <taxon>Cunninghamellaceae</taxon>
        <taxon>Hesseltinella</taxon>
    </lineage>
</organism>
<dbReference type="EMBL" id="MCGT01000008">
    <property type="protein sequence ID" value="ORX57412.1"/>
    <property type="molecule type" value="Genomic_DNA"/>
</dbReference>
<accession>A0A1X2GMX4</accession>
<evidence type="ECO:0000256" key="2">
    <source>
        <dbReference type="ARBA" id="ARBA00022737"/>
    </source>
</evidence>
<dbReference type="InterPro" id="IPR019775">
    <property type="entry name" value="WD40_repeat_CS"/>
</dbReference>
<proteinExistence type="predicted"/>
<dbReference type="Pfam" id="PF00400">
    <property type="entry name" value="WD40"/>
    <property type="match status" value="3"/>
</dbReference>
<dbReference type="InterPro" id="IPR015943">
    <property type="entry name" value="WD40/YVTN_repeat-like_dom_sf"/>
</dbReference>
<dbReference type="Proteomes" id="UP000242146">
    <property type="component" value="Unassembled WGS sequence"/>
</dbReference>
<dbReference type="InterPro" id="IPR036322">
    <property type="entry name" value="WD40_repeat_dom_sf"/>
</dbReference>
<feature type="repeat" description="WD" evidence="3">
    <location>
        <begin position="251"/>
        <end position="296"/>
    </location>
</feature>
<dbReference type="AlphaFoldDB" id="A0A1X2GMX4"/>
<reference evidence="4 5" key="1">
    <citation type="submission" date="2016-07" db="EMBL/GenBank/DDBJ databases">
        <title>Pervasive Adenine N6-methylation of Active Genes in Fungi.</title>
        <authorList>
            <consortium name="DOE Joint Genome Institute"/>
            <person name="Mondo S.J."/>
            <person name="Dannebaum R.O."/>
            <person name="Kuo R.C."/>
            <person name="Labutti K."/>
            <person name="Haridas S."/>
            <person name="Kuo A."/>
            <person name="Salamov A."/>
            <person name="Ahrendt S.R."/>
            <person name="Lipzen A."/>
            <person name="Sullivan W."/>
            <person name="Andreopoulos W.B."/>
            <person name="Clum A."/>
            <person name="Lindquist E."/>
            <person name="Daum C."/>
            <person name="Ramamoorthy G.K."/>
            <person name="Gryganskyi A."/>
            <person name="Culley D."/>
            <person name="Magnuson J.K."/>
            <person name="James T.Y."/>
            <person name="O'Malley M.A."/>
            <person name="Stajich J.E."/>
            <person name="Spatafora J.W."/>
            <person name="Visel A."/>
            <person name="Grigoriev I.V."/>
        </authorList>
    </citation>
    <scope>NUCLEOTIDE SEQUENCE [LARGE SCALE GENOMIC DNA]</scope>
    <source>
        <strain evidence="4 5">NRRL 3301</strain>
    </source>
</reference>